<comment type="caution">
    <text evidence="1">The sequence shown here is derived from an EMBL/GenBank/DDBJ whole genome shotgun (WGS) entry which is preliminary data.</text>
</comment>
<evidence type="ECO:0000313" key="2">
    <source>
        <dbReference type="Proteomes" id="UP001148838"/>
    </source>
</evidence>
<dbReference type="EMBL" id="JAJSOF020000038">
    <property type="protein sequence ID" value="KAJ4427165.1"/>
    <property type="molecule type" value="Genomic_DNA"/>
</dbReference>
<dbReference type="Proteomes" id="UP001148838">
    <property type="component" value="Unassembled WGS sequence"/>
</dbReference>
<dbReference type="PANTHER" id="PTHR47027:SF20">
    <property type="entry name" value="REVERSE TRANSCRIPTASE-LIKE PROTEIN WITH RNA-DIRECTED DNA POLYMERASE DOMAIN"/>
    <property type="match status" value="1"/>
</dbReference>
<reference evidence="1 2" key="1">
    <citation type="journal article" date="2022" name="Allergy">
        <title>Genome assembly and annotation of Periplaneta americana reveal a comprehensive cockroach allergen profile.</title>
        <authorList>
            <person name="Wang L."/>
            <person name="Xiong Q."/>
            <person name="Saelim N."/>
            <person name="Wang L."/>
            <person name="Nong W."/>
            <person name="Wan A.T."/>
            <person name="Shi M."/>
            <person name="Liu X."/>
            <person name="Cao Q."/>
            <person name="Hui J.H.L."/>
            <person name="Sookrung N."/>
            <person name="Leung T.F."/>
            <person name="Tungtrongchitr A."/>
            <person name="Tsui S.K.W."/>
        </authorList>
    </citation>
    <scope>NUCLEOTIDE SEQUENCE [LARGE SCALE GENOMIC DNA]</scope>
    <source>
        <strain evidence="1">PWHHKU_190912</strain>
    </source>
</reference>
<evidence type="ECO:0000313" key="1">
    <source>
        <dbReference type="EMBL" id="KAJ4427165.1"/>
    </source>
</evidence>
<protein>
    <submittedName>
        <fullName evidence="1">Uncharacterized protein</fullName>
    </submittedName>
</protein>
<sequence>MQKKSARNIYYDMYQFANERGYQIICNPYSIVNTAPLAIDLVWAQVKHRVARRHSTFKIVDIERLVHEELDHLTQRTMSRQLKTCRKQYSEGNLRGVRHQADNSRTLFLTHSLVTQVNPAILGIPVLSGRSAKNTIPKERPKGITYQIRGLQDFVVSRSPQQGLLSGKSDSAPYISRGGQARGKRIAVAPRFPPEEWDVYESTLHGHHRTNNIVEVFHWRFQRIVSAHYVSIWRFLNHCGLKKKVEVRTYETVILPVVLYCCETCTLTLREEQRLRVFENKVLRKIFGAKRDEVTGERRKLHNAELRALYSSPNLIRNIKSRRLRWAGHVARMDESRNAYRVLVGSPEGKIPFGRSRRTWKDNIKMDLREVRYDYRVWINLGQDTDRWRAFVRASMNLRAP</sequence>
<name>A0ABQ8RZW3_PERAM</name>
<accession>A0ABQ8RZW3</accession>
<organism evidence="1 2">
    <name type="scientific">Periplaneta americana</name>
    <name type="common">American cockroach</name>
    <name type="synonym">Blatta americana</name>
    <dbReference type="NCBI Taxonomy" id="6978"/>
    <lineage>
        <taxon>Eukaryota</taxon>
        <taxon>Metazoa</taxon>
        <taxon>Ecdysozoa</taxon>
        <taxon>Arthropoda</taxon>
        <taxon>Hexapoda</taxon>
        <taxon>Insecta</taxon>
        <taxon>Pterygota</taxon>
        <taxon>Neoptera</taxon>
        <taxon>Polyneoptera</taxon>
        <taxon>Dictyoptera</taxon>
        <taxon>Blattodea</taxon>
        <taxon>Blattoidea</taxon>
        <taxon>Blattidae</taxon>
        <taxon>Blattinae</taxon>
        <taxon>Periplaneta</taxon>
    </lineage>
</organism>
<proteinExistence type="predicted"/>
<gene>
    <name evidence="1" type="ORF">ANN_24781</name>
</gene>
<dbReference type="PANTHER" id="PTHR47027">
    <property type="entry name" value="REVERSE TRANSCRIPTASE DOMAIN-CONTAINING PROTEIN"/>
    <property type="match status" value="1"/>
</dbReference>
<keyword evidence="2" id="KW-1185">Reference proteome</keyword>